<proteinExistence type="predicted"/>
<sequence length="422" mass="48201">MNSVHDKFMFIGGIVGCTLNLIVFILMNIYPTKNYDSFKFVLKYLRLFDGAGAFMLGVMGQGQFLPGLNFAVSHGVCQRMGSELCSKITYAACINITMIVIGGATFINLMRYNVFYRKAQLLTTSIYDKIIFTCVFIIAPISIFSTCYQFQVYKGKDILGFQLDPSELEDYKKFFTPEYTLYEIPINSELNAFSYAVIFTVLSILIIFSTGIYYYFCVEWSLKKARKEAQTHTATKITKVIYHLRFQNLCLIVFCFAPIITPMLLIVFNVPRILKPITSNCFIFINSYFTFASFFATYHFYKNELKKCLHDLIMLYGSILASILCFGSFLLMQFVPSKTQDPFKFLMKFQKLMESILPIFLGVMTQARYLAGYNGIVTSGLCRVFDSDWCSKISIVITLVVADLLIVIITATGLMRQVLKLN</sequence>
<protein>
    <submittedName>
        <fullName evidence="2">G_PROTEIN_RECEP_F1_2 domain-containing protein</fullName>
    </submittedName>
</protein>
<accession>A0AC35UFB6</accession>
<organism evidence="1 2">
    <name type="scientific">Rhabditophanes sp. KR3021</name>
    <dbReference type="NCBI Taxonomy" id="114890"/>
    <lineage>
        <taxon>Eukaryota</taxon>
        <taxon>Metazoa</taxon>
        <taxon>Ecdysozoa</taxon>
        <taxon>Nematoda</taxon>
        <taxon>Chromadorea</taxon>
        <taxon>Rhabditida</taxon>
        <taxon>Tylenchina</taxon>
        <taxon>Panagrolaimomorpha</taxon>
        <taxon>Strongyloidoidea</taxon>
        <taxon>Alloionematidae</taxon>
        <taxon>Rhabditophanes</taxon>
    </lineage>
</organism>
<name>A0AC35UFB6_9BILA</name>
<dbReference type="WBParaSite" id="RSKR_0001084166.1">
    <property type="protein sequence ID" value="RSKR_0001084166.1"/>
    <property type="gene ID" value="RSKR_0001084166"/>
</dbReference>
<dbReference type="Proteomes" id="UP000095286">
    <property type="component" value="Unplaced"/>
</dbReference>
<evidence type="ECO:0000313" key="1">
    <source>
        <dbReference type="Proteomes" id="UP000095286"/>
    </source>
</evidence>
<reference evidence="2" key="1">
    <citation type="submission" date="2016-11" db="UniProtKB">
        <authorList>
            <consortium name="WormBaseParasite"/>
        </authorList>
    </citation>
    <scope>IDENTIFICATION</scope>
    <source>
        <strain evidence="2">KR3021</strain>
    </source>
</reference>
<evidence type="ECO:0000313" key="2">
    <source>
        <dbReference type="WBParaSite" id="RSKR_0001084166.1"/>
    </source>
</evidence>